<evidence type="ECO:0000313" key="8">
    <source>
        <dbReference type="EMBL" id="WPB85169.1"/>
    </source>
</evidence>
<feature type="chain" id="PRO_5045308761" evidence="6">
    <location>
        <begin position="22"/>
        <end position="537"/>
    </location>
</feature>
<dbReference type="InterPro" id="IPR023408">
    <property type="entry name" value="MscS_beta-dom_sf"/>
</dbReference>
<proteinExistence type="predicted"/>
<evidence type="ECO:0000256" key="5">
    <source>
        <dbReference type="SAM" id="Phobius"/>
    </source>
</evidence>
<dbReference type="PANTHER" id="PTHR30566:SF5">
    <property type="entry name" value="MECHANOSENSITIVE ION CHANNEL PROTEIN 1, MITOCHONDRIAL-RELATED"/>
    <property type="match status" value="1"/>
</dbReference>
<keyword evidence="9" id="KW-1185">Reference proteome</keyword>
<evidence type="ECO:0000313" key="9">
    <source>
        <dbReference type="Proteomes" id="UP001305521"/>
    </source>
</evidence>
<evidence type="ECO:0000256" key="6">
    <source>
        <dbReference type="SAM" id="SignalP"/>
    </source>
</evidence>
<feature type="transmembrane region" description="Helical" evidence="5">
    <location>
        <begin position="285"/>
        <end position="309"/>
    </location>
</feature>
<feature type="transmembrane region" description="Helical" evidence="5">
    <location>
        <begin position="321"/>
        <end position="341"/>
    </location>
</feature>
<dbReference type="PANTHER" id="PTHR30566">
    <property type="entry name" value="YNAI-RELATED MECHANOSENSITIVE ION CHANNEL"/>
    <property type="match status" value="1"/>
</dbReference>
<dbReference type="Gene3D" id="2.30.30.60">
    <property type="match status" value="1"/>
</dbReference>
<feature type="transmembrane region" description="Helical" evidence="5">
    <location>
        <begin position="347"/>
        <end position="367"/>
    </location>
</feature>
<dbReference type="RefSeq" id="WP_318649135.1">
    <property type="nucleotide sequence ID" value="NZ_CP137852.1"/>
</dbReference>
<dbReference type="Pfam" id="PF00924">
    <property type="entry name" value="MS_channel_2nd"/>
    <property type="match status" value="1"/>
</dbReference>
<dbReference type="InterPro" id="IPR010920">
    <property type="entry name" value="LSM_dom_sf"/>
</dbReference>
<evidence type="ECO:0000259" key="7">
    <source>
        <dbReference type="Pfam" id="PF00924"/>
    </source>
</evidence>
<protein>
    <submittedName>
        <fullName evidence="8">Mechanosensitive ion channel</fullName>
    </submittedName>
</protein>
<dbReference type="Gene3D" id="1.10.287.1260">
    <property type="match status" value="1"/>
</dbReference>
<sequence length="537" mass="57355">MLHRWVFLLLAWLLPSLPAGAALLAELDTSSPQATVAAFRGEVKRVEALFLAYRAAPSRASEVALTTALSRAGRELFDLRDAPPVTRLKHGAMSFGLLADILNRLPELDPATPPVDPQSTRWAIPGTEIRLVRLTEGSNARSWVFSGETMGRLPEFRAAVANLPPLRPVAIDDWAEAQRSFAGPLLAGLPIASLPGPLHWDLLGSPAWKVLLTFLVLLTAVLLGLLWLRVVLRVTKGTVAWRRHLGMLTVAFVFVVLLELAYRFITWNIVLVGGLSDTGLLVTNFAIYLAAALAAWSACWLVAEAIIAAPSFPARVYDANLLRLLARVCSLLAAATIIVLGANEAGVPALGLLAGVSIGGLALALAAQATVENLLGGISIFADRPFRVGDTIAFGTARGVVVSIGPRSSQIRAPDGSLTSIPNADLAKVHVTNLSARDRWIFQHALPVPREMPATRIAALVEEIRRRVAAEPLVEQGPGWPRVHVAEIGKANIAIQISAQILTADEARFLATQQALILDALRAVEDAQRDGTPAPAG</sequence>
<keyword evidence="3 5" id="KW-1133">Transmembrane helix</keyword>
<keyword evidence="4 5" id="KW-0472">Membrane</keyword>
<evidence type="ECO:0000256" key="3">
    <source>
        <dbReference type="ARBA" id="ARBA00022989"/>
    </source>
</evidence>
<feature type="signal peptide" evidence="6">
    <location>
        <begin position="1"/>
        <end position="21"/>
    </location>
</feature>
<reference evidence="8 9" key="1">
    <citation type="submission" date="2023-11" db="EMBL/GenBank/DDBJ databases">
        <title>Arctic aerobic anoxygenic photoheterotroph Sediminicoccus rosea KRV36 adapts its photosynthesis to long days of polar summer.</title>
        <authorList>
            <person name="Tomasch J."/>
            <person name="Kopejtka K."/>
            <person name="Bily T."/>
            <person name="Gardiner A.T."/>
            <person name="Gardian Z."/>
            <person name="Shivaramu S."/>
            <person name="Koblizek M."/>
            <person name="Engelhardt F."/>
            <person name="Kaftan D."/>
        </authorList>
    </citation>
    <scope>NUCLEOTIDE SEQUENCE [LARGE SCALE GENOMIC DNA]</scope>
    <source>
        <strain evidence="8 9">R-30</strain>
    </source>
</reference>
<keyword evidence="6" id="KW-0732">Signal</keyword>
<dbReference type="Proteomes" id="UP001305521">
    <property type="component" value="Chromosome"/>
</dbReference>
<dbReference type="EMBL" id="CP137852">
    <property type="protein sequence ID" value="WPB85169.1"/>
    <property type="molecule type" value="Genomic_DNA"/>
</dbReference>
<evidence type="ECO:0000256" key="1">
    <source>
        <dbReference type="ARBA" id="ARBA00004370"/>
    </source>
</evidence>
<feature type="transmembrane region" description="Helical" evidence="5">
    <location>
        <begin position="210"/>
        <end position="232"/>
    </location>
</feature>
<dbReference type="SUPFAM" id="SSF50182">
    <property type="entry name" value="Sm-like ribonucleoproteins"/>
    <property type="match status" value="1"/>
</dbReference>
<comment type="subcellular location">
    <subcellularLocation>
        <location evidence="1">Membrane</location>
    </subcellularLocation>
</comment>
<name>A0ABZ0PHF7_9PROT</name>
<evidence type="ECO:0000256" key="2">
    <source>
        <dbReference type="ARBA" id="ARBA00022692"/>
    </source>
</evidence>
<dbReference type="InterPro" id="IPR006685">
    <property type="entry name" value="MscS_channel_2nd"/>
</dbReference>
<gene>
    <name evidence="8" type="ORF">R9Z33_24150</name>
</gene>
<accession>A0ABZ0PHF7</accession>
<feature type="domain" description="Mechanosensitive ion channel MscS" evidence="7">
    <location>
        <begin position="370"/>
        <end position="435"/>
    </location>
</feature>
<keyword evidence="2 5" id="KW-0812">Transmembrane</keyword>
<organism evidence="8 9">
    <name type="scientific">Sediminicoccus rosea</name>
    <dbReference type="NCBI Taxonomy" id="1225128"/>
    <lineage>
        <taxon>Bacteria</taxon>
        <taxon>Pseudomonadati</taxon>
        <taxon>Pseudomonadota</taxon>
        <taxon>Alphaproteobacteria</taxon>
        <taxon>Acetobacterales</taxon>
        <taxon>Roseomonadaceae</taxon>
        <taxon>Sediminicoccus</taxon>
    </lineage>
</organism>
<evidence type="ECO:0000256" key="4">
    <source>
        <dbReference type="ARBA" id="ARBA00023136"/>
    </source>
</evidence>
<feature type="transmembrane region" description="Helical" evidence="5">
    <location>
        <begin position="244"/>
        <end position="265"/>
    </location>
</feature>